<sequence length="103" mass="12062">MSITMNEKLELFKSRLGREHKDIVKYVEHVFTALDVKLELHQRENAQLALHGAKIDGKAEREYEANIRETKRLLLAVLEQTAQDYEHLGDKHWAKYFRDGIDG</sequence>
<reference evidence="1" key="1">
    <citation type="submission" date="2022-07" db="EMBL/GenBank/DDBJ databases">
        <authorList>
            <person name="Li W.-J."/>
            <person name="Deng Q.-Q."/>
        </authorList>
    </citation>
    <scope>NUCLEOTIDE SEQUENCE</scope>
    <source>
        <strain evidence="1">SYSU M60031</strain>
    </source>
</reference>
<organism evidence="1 2">
    <name type="scientific">Ectobacillus ponti</name>
    <dbReference type="NCBI Taxonomy" id="2961894"/>
    <lineage>
        <taxon>Bacteria</taxon>
        <taxon>Bacillati</taxon>
        <taxon>Bacillota</taxon>
        <taxon>Bacilli</taxon>
        <taxon>Bacillales</taxon>
        <taxon>Bacillaceae</taxon>
        <taxon>Ectobacillus</taxon>
    </lineage>
</organism>
<gene>
    <name evidence="1" type="ORF">NK662_18975</name>
</gene>
<dbReference type="RefSeq" id="WP_254760525.1">
    <property type="nucleotide sequence ID" value="NZ_JANCLT010000013.1"/>
</dbReference>
<keyword evidence="2" id="KW-1185">Reference proteome</keyword>
<name>A0AA41X812_9BACI</name>
<dbReference type="Proteomes" id="UP001156102">
    <property type="component" value="Unassembled WGS sequence"/>
</dbReference>
<evidence type="ECO:0000313" key="2">
    <source>
        <dbReference type="Proteomes" id="UP001156102"/>
    </source>
</evidence>
<proteinExistence type="predicted"/>
<accession>A0AA41X812</accession>
<protein>
    <submittedName>
        <fullName evidence="1">Uncharacterized protein</fullName>
    </submittedName>
</protein>
<evidence type="ECO:0000313" key="1">
    <source>
        <dbReference type="EMBL" id="MCP8970604.1"/>
    </source>
</evidence>
<dbReference type="EMBL" id="JANCLT010000013">
    <property type="protein sequence ID" value="MCP8970604.1"/>
    <property type="molecule type" value="Genomic_DNA"/>
</dbReference>
<dbReference type="AlphaFoldDB" id="A0AA41X812"/>
<comment type="caution">
    <text evidence="1">The sequence shown here is derived from an EMBL/GenBank/DDBJ whole genome shotgun (WGS) entry which is preliminary data.</text>
</comment>